<dbReference type="GeneID" id="105903469"/>
<evidence type="ECO:0000313" key="2">
    <source>
        <dbReference type="Proteomes" id="UP000515152"/>
    </source>
</evidence>
<dbReference type="InterPro" id="IPR019734">
    <property type="entry name" value="TPR_rpt"/>
</dbReference>
<dbReference type="Proteomes" id="UP000515152">
    <property type="component" value="Chromosome 15"/>
</dbReference>
<dbReference type="PANTHER" id="PTHR47059">
    <property type="entry name" value="TETRATRICOPEPTIDE REPEAT PROTEIN 32"/>
    <property type="match status" value="1"/>
</dbReference>
<feature type="repeat" description="TPR" evidence="1">
    <location>
        <begin position="82"/>
        <end position="115"/>
    </location>
</feature>
<name>A0A6P3W1T3_CLUHA</name>
<organism evidence="2 3">
    <name type="scientific">Clupea harengus</name>
    <name type="common">Atlantic herring</name>
    <dbReference type="NCBI Taxonomy" id="7950"/>
    <lineage>
        <taxon>Eukaryota</taxon>
        <taxon>Metazoa</taxon>
        <taxon>Chordata</taxon>
        <taxon>Craniata</taxon>
        <taxon>Vertebrata</taxon>
        <taxon>Euteleostomi</taxon>
        <taxon>Actinopterygii</taxon>
        <taxon>Neopterygii</taxon>
        <taxon>Teleostei</taxon>
        <taxon>Clupei</taxon>
        <taxon>Clupeiformes</taxon>
        <taxon>Clupeoidei</taxon>
        <taxon>Clupeidae</taxon>
        <taxon>Clupea</taxon>
    </lineage>
</organism>
<keyword evidence="2" id="KW-1185">Reference proteome</keyword>
<dbReference type="SUPFAM" id="SSF48452">
    <property type="entry name" value="TPR-like"/>
    <property type="match status" value="1"/>
</dbReference>
<dbReference type="RefSeq" id="XP_012686688.1">
    <property type="nucleotide sequence ID" value="XM_012831234.3"/>
</dbReference>
<dbReference type="KEGG" id="char:105903469"/>
<evidence type="ECO:0000313" key="3">
    <source>
        <dbReference type="RefSeq" id="XP_012686688.1"/>
    </source>
</evidence>
<dbReference type="PANTHER" id="PTHR47059:SF1">
    <property type="entry name" value="TETRATRICOPEPTIDE REPEAT PROTEIN 32"/>
    <property type="match status" value="1"/>
</dbReference>
<protein>
    <submittedName>
        <fullName evidence="3">Tetratricopeptide repeat protein 32</fullName>
    </submittedName>
</protein>
<dbReference type="Pfam" id="PF00515">
    <property type="entry name" value="TPR_1"/>
    <property type="match status" value="1"/>
</dbReference>
<dbReference type="CTD" id="130502"/>
<reference evidence="3" key="1">
    <citation type="submission" date="2025-08" db="UniProtKB">
        <authorList>
            <consortium name="RefSeq"/>
        </authorList>
    </citation>
    <scope>IDENTIFICATION</scope>
</reference>
<dbReference type="InterPro" id="IPR011990">
    <property type="entry name" value="TPR-like_helical_dom_sf"/>
</dbReference>
<accession>A0A6P3W1T3</accession>
<evidence type="ECO:0000256" key="1">
    <source>
        <dbReference type="PROSITE-ProRule" id="PRU00339"/>
    </source>
</evidence>
<dbReference type="OrthoDB" id="2017782at2759"/>
<dbReference type="Gene3D" id="1.25.40.10">
    <property type="entry name" value="Tetratricopeptide repeat domain"/>
    <property type="match status" value="1"/>
</dbReference>
<gene>
    <name evidence="3" type="primary">ttc32</name>
</gene>
<sequence>MEKETGNILKQAHTEFNNENFKQAEELYSHFMAYFKKQSRECDATDLAVALNNRGQIKYLRVDFKEAMEDYTLAIEANNEFEVPYYNRGLIRYRLGFFEDAERDFKKVLELNPNFEDAKQSLHQTIIDHQDKMNRGY</sequence>
<dbReference type="AlphaFoldDB" id="A0A6P3W1T3"/>
<proteinExistence type="predicted"/>
<dbReference type="SMART" id="SM00028">
    <property type="entry name" value="TPR"/>
    <property type="match status" value="2"/>
</dbReference>
<keyword evidence="1" id="KW-0802">TPR repeat</keyword>
<dbReference type="PROSITE" id="PS50005">
    <property type="entry name" value="TPR"/>
    <property type="match status" value="1"/>
</dbReference>